<feature type="region of interest" description="Disordered" evidence="1">
    <location>
        <begin position="71"/>
        <end position="93"/>
    </location>
</feature>
<evidence type="ECO:0000313" key="3">
    <source>
        <dbReference type="Proteomes" id="UP000013304"/>
    </source>
</evidence>
<evidence type="ECO:0000313" key="2">
    <source>
        <dbReference type="EMBL" id="AGK79302.1"/>
    </source>
</evidence>
<dbReference type="OrthoDB" id="4304376at2"/>
<organism evidence="2 3">
    <name type="scientific">Streptomyces microflavus DSM 40593</name>
    <dbReference type="NCBI Taxonomy" id="1303692"/>
    <lineage>
        <taxon>Bacteria</taxon>
        <taxon>Bacillati</taxon>
        <taxon>Actinomycetota</taxon>
        <taxon>Actinomycetes</taxon>
        <taxon>Kitasatosporales</taxon>
        <taxon>Streptomycetaceae</taxon>
        <taxon>Streptomyces</taxon>
    </lineage>
</organism>
<feature type="compositionally biased region" description="Gly residues" evidence="1">
    <location>
        <begin position="74"/>
        <end position="86"/>
    </location>
</feature>
<proteinExistence type="predicted"/>
<gene>
    <name evidence="2" type="ORF">SFUL_4402</name>
</gene>
<dbReference type="AlphaFoldDB" id="N0D238"/>
<protein>
    <submittedName>
        <fullName evidence="2">Uncharacterized protein</fullName>
    </submittedName>
</protein>
<name>N0D238_STRMI</name>
<reference evidence="2 3" key="1">
    <citation type="submission" date="2013-04" db="EMBL/GenBank/DDBJ databases">
        <title>Complete genome sequence of Streptomyces fulvissimus.</title>
        <authorList>
            <person name="Myronovskyi M."/>
            <person name="Tokovenko B."/>
            <person name="Manderscheid N."/>
            <person name="Petzke L."/>
            <person name="Luzhetskyy A."/>
        </authorList>
    </citation>
    <scope>NUCLEOTIDE SEQUENCE [LARGE SCALE GENOMIC DNA]</scope>
    <source>
        <strain evidence="2 3">DSM 40593</strain>
    </source>
</reference>
<dbReference type="EMBL" id="CP005080">
    <property type="protein sequence ID" value="AGK79302.1"/>
    <property type="molecule type" value="Genomic_DNA"/>
</dbReference>
<dbReference type="RefSeq" id="WP_015610647.1">
    <property type="nucleotide sequence ID" value="NC_021177.1"/>
</dbReference>
<accession>N0D238</accession>
<dbReference type="PATRIC" id="fig|1303692.3.peg.4412"/>
<dbReference type="HOGENOM" id="CLU_144205_0_0_11"/>
<dbReference type="Proteomes" id="UP000013304">
    <property type="component" value="Chromosome"/>
</dbReference>
<dbReference type="KEGG" id="sfi:SFUL_4402"/>
<sequence length="143" mass="15513">MNPAQGAARWYVAESSAGDAARSVRLGRITAPTRRLALRWLRRQARRFADALDPDPYAPWVPGRALHPVTSGPGLVGGAPPTGGGRHPLAGARPDAPAELRAWADSFREHDYALLRLADGLPYEFVARDALAWYGLVVRPLGR</sequence>
<evidence type="ECO:0000256" key="1">
    <source>
        <dbReference type="SAM" id="MobiDB-lite"/>
    </source>
</evidence>